<dbReference type="Pfam" id="PF20255">
    <property type="entry name" value="DUF6606"/>
    <property type="match status" value="1"/>
</dbReference>
<dbReference type="EC" id="3.4.19.12" evidence="2"/>
<evidence type="ECO:0000256" key="2">
    <source>
        <dbReference type="ARBA" id="ARBA00012759"/>
    </source>
</evidence>
<gene>
    <name evidence="10" type="ORF">VN97_g5678</name>
</gene>
<dbReference type="GO" id="GO:0006508">
    <property type="term" value="P:proteolysis"/>
    <property type="evidence" value="ECO:0007669"/>
    <property type="project" value="UniProtKB-KW"/>
</dbReference>
<evidence type="ECO:0000256" key="4">
    <source>
        <dbReference type="ARBA" id="ARBA00022786"/>
    </source>
</evidence>
<feature type="domain" description="DUF6606" evidence="9">
    <location>
        <begin position="17"/>
        <end position="286"/>
    </location>
</feature>
<comment type="caution">
    <text evidence="10">The sequence shown here is derived from an EMBL/GenBank/DDBJ whole genome shotgun (WGS) entry which is preliminary data.</text>
</comment>
<evidence type="ECO:0000259" key="8">
    <source>
        <dbReference type="Pfam" id="PF12359"/>
    </source>
</evidence>
<evidence type="ECO:0000256" key="3">
    <source>
        <dbReference type="ARBA" id="ARBA00022670"/>
    </source>
</evidence>
<keyword evidence="3" id="KW-0645">Protease</keyword>
<evidence type="ECO:0000256" key="5">
    <source>
        <dbReference type="ARBA" id="ARBA00022801"/>
    </source>
</evidence>
<evidence type="ECO:0000256" key="1">
    <source>
        <dbReference type="ARBA" id="ARBA00000707"/>
    </source>
</evidence>
<reference evidence="10" key="2">
    <citation type="journal article" date="2016" name="Fungal Biol.">
        <title>Ochratoxin A production by Penicillium thymicola.</title>
        <authorList>
            <person name="Nguyen H.D.T."/>
            <person name="McMullin D.R."/>
            <person name="Ponomareva E."/>
            <person name="Riley R."/>
            <person name="Pomraning K.R."/>
            <person name="Baker S.E."/>
            <person name="Seifert K.A."/>
        </authorList>
    </citation>
    <scope>NUCLEOTIDE SEQUENCE</scope>
    <source>
        <strain evidence="10">DAOM 180753</strain>
    </source>
</reference>
<comment type="catalytic activity">
    <reaction evidence="1">
        <text>Thiol-dependent hydrolysis of ester, thioester, amide, peptide and isopeptide bonds formed by the C-terminal Gly of ubiquitin (a 76-residue protein attached to proteins as an intracellular targeting signal).</text>
        <dbReference type="EC" id="3.4.19.12"/>
    </reaction>
</comment>
<dbReference type="InterPro" id="IPR022099">
    <property type="entry name" value="DUF3638"/>
</dbReference>
<evidence type="ECO:0000313" key="11">
    <source>
        <dbReference type="Proteomes" id="UP001227192"/>
    </source>
</evidence>
<organism evidence="10 11">
    <name type="scientific">Penicillium thymicola</name>
    <dbReference type="NCBI Taxonomy" id="293382"/>
    <lineage>
        <taxon>Eukaryota</taxon>
        <taxon>Fungi</taxon>
        <taxon>Dikarya</taxon>
        <taxon>Ascomycota</taxon>
        <taxon>Pezizomycotina</taxon>
        <taxon>Eurotiomycetes</taxon>
        <taxon>Eurotiomycetidae</taxon>
        <taxon>Eurotiales</taxon>
        <taxon>Aspergillaceae</taxon>
        <taxon>Penicillium</taxon>
    </lineage>
</organism>
<evidence type="ECO:0000259" key="7">
    <source>
        <dbReference type="Pfam" id="PF12340"/>
    </source>
</evidence>
<dbReference type="InterPro" id="IPR046541">
    <property type="entry name" value="DUF6606"/>
</dbReference>
<keyword evidence="4" id="KW-0833">Ubl conjugation pathway</keyword>
<dbReference type="PANTHER" id="PTHR13367:SF33">
    <property type="entry name" value="P-LOOP CONTAINING NUCLEOSIDE TRIPHOSPHATE HYDROLASE PROTEIN"/>
    <property type="match status" value="1"/>
</dbReference>
<accession>A0AAI9X866</accession>
<dbReference type="GO" id="GO:0004843">
    <property type="term" value="F:cysteine-type deubiquitinase activity"/>
    <property type="evidence" value="ECO:0007669"/>
    <property type="project" value="UniProtKB-EC"/>
</dbReference>
<dbReference type="Proteomes" id="UP001227192">
    <property type="component" value="Unassembled WGS sequence"/>
</dbReference>
<dbReference type="EMBL" id="LACB01000151">
    <property type="protein sequence ID" value="KAJ9487631.1"/>
    <property type="molecule type" value="Genomic_DNA"/>
</dbReference>
<dbReference type="Pfam" id="PF12340">
    <property type="entry name" value="DUF3638"/>
    <property type="match status" value="1"/>
</dbReference>
<evidence type="ECO:0000313" key="10">
    <source>
        <dbReference type="EMBL" id="KAJ9487631.1"/>
    </source>
</evidence>
<evidence type="ECO:0000259" key="9">
    <source>
        <dbReference type="Pfam" id="PF20255"/>
    </source>
</evidence>
<dbReference type="PANTHER" id="PTHR13367">
    <property type="entry name" value="UBIQUITIN THIOESTERASE"/>
    <property type="match status" value="1"/>
</dbReference>
<proteinExistence type="predicted"/>
<evidence type="ECO:0000256" key="6">
    <source>
        <dbReference type="ARBA" id="ARBA00022807"/>
    </source>
</evidence>
<sequence>MSQIQAMDVDRDLSSFLFRHIFFPLRLPQEAESNLVHLENRMIVVIRGVLQDFIQNVSPESQQRWALAGSMLGSWIQLHDEHGISQLGLENALSNLTTSGAIACHIRAQNCGWVAFYDGDKERLLVDAFEVSAQGKSVLSSSGGLLRRFPGVSVIISADKLADPTFRCYLAATISQLASEEVSDMLPKSTKAGTEVDEIRETIHPGLVTEGLMMQLLALGTQNEEVKLVKCVRDEVNWMSALLPWRRSPAWLALRVALQLVLRRCFPQAEGRLHFKNFMLYLMATLAAKGGLSVHSHEVVDCWKISHTRIGRRIYKLKNEVFPFVANRVHSTSKYLLRLLGSFQKDITTSNHVKIPPILPSASQDDLHLSLLHCKDYFQIAMCSSADDTPPTMFRPTHTPYLNWSNAFPVPESGSITALTEFEQWVDEHLGSWFTCQPASKDGKACRGLENTIAQYLHLARPEYASNPQATSLMVLVVLELWVVLDKMALRLCPLLGKFSPEVPQNFLEPLLLPKLDQMKRAREIEHHINARHEEAVKTNPSIFCDPAPNCFGFQYFESSEEHQTLERKIEDHAAEARSSKRAEWEMLSAKYKQLCEQEDRLSHDYGYNSCGAYVHFNHKCNKCLLRGQAASLCIQAHEWPLPENPAEKKTAIFELNVPIWFTSWRNTTWKLLHEVGRRGTVVAHDKEVGWLQYKDIQAFAVTQDSNLVLASNTKSWGKSHYRKHKFPVSCDQICIQNALCLKLFDNVANGWVREQTDDPTIKDMCTIQLPRGAYSNLQYTLSSTFHTQNQVMAAQKDCDKILSLHEFEAYGCLRSGEQLQWYNVVRNLASSALSLNEEAVVSLIKQAAWELGRPSESVRRVTHQAFEDRGFGDCLLNLLEERLTEIKKNWNEHCTFDLIVTLSLRVLALSSGSPSVEKVAEFLRQCREVAMDWCDELNGGYLYDEGKEDGGQQGHILQIASTCQATYDVDPILLRIVMETPRDVFCFARCSILLFENSPSESYRLLPNIEVCLQNAERIRLLSRSQMLCMIMKYPSGLNHAVQRNISCLEVSGPWSICQEGGSWVTTVTSSIMQGFEQRLHFNYLTGELLVDGNPPGRLPAKFTSNALYRRLFGERVLPVIPSSLPGASFVLLHTIEGSEVHFGMRGGGLLIKTRKGSQILQLIPQDVLEKDFPRMFVSESFHWLDLDTGVVEFRPLSQPWKPYNRNWHLFFDPCVPNEMVMQQDSKSLVDIRSPLSTEFVRILNLLDEEEEIVVTQAPDETLEAELCRLRLKFFVRADGRVASKEFGALVDVDQDVGCFYGLKNKLVLIDPFNNKSVIVPYGYPVVTRKDDHVAVNIKLPPGNRVKYMHYFLDQHLQLLRGSYPLAILYQAYLHALTSFPGPDKLTHRSGTEEAIRILQQESLRSSFPLPNDCIETLERIAALTPRRDFYPRHLNVMQTVMWSSNLGQLAQHDDFQLLSQEILQSSEQCSHFHDVKPRNTCISYPGSMELLRRGRCRNEQLRSSNFSGSPALFAKDVYISRDCGITSVRSRDVYGITALIRDWPTTVDHSSTLVATMRQFKNVSLVSLDFERCSFSEILAQSIQSSWVALYKACQSSSRDRDSYFLISLFSTLAFGRKINQSILRQLLQVAFSKKCQNVAVPRDTMISLDLTLGEQLILAQVENAIGKCYKIFTRTKSSHLTGAQQAENNRKAEAKWEEQKKRDVQLCGSHVREQWPCKSPQLPSQHLIPRVLRTAAYEKCKTLCENWNQNRNFLEFLRQVQSQVPPSNSQDYNVEPVPISNVPPRAVEYSSFQPPSLLDLVQMTCPDPPGTQFGPITYHRASSILGPIAELWALAKYFQASSSRCEQEYGNGLSRSVQALHDFSTSVPPTGNSDFSESFDWQTQTNALLSRQKEIQEDRDSLWKRIILALKISGQKGALCTDTVSPSITVWSVLSILASDQWTDISPQWRALLVAFGKSISALRRCERLISCIEKHDIDGFLSDTESPGYEEWDPLIYPTWLLLEIENNITIRKRQVEVALRMIKPDDGKNSVLQLNMGEGKTSVITPMVAAVLADSRDLLRIIVLKPLLRQSDALLSQRLGGLINRRVYHIPFSRQTELSSSTVSQLQSIYQQCWRNRGILIALPEQILSFRLIGLDAAERNPGIFAPLISLENWLQRKCRDVIDESDEVMDTKFQLVYTMGTQQSLDGLSSRWETTQHLLRLVSIQAGRLHSDDPRCIEVGQSGYRYPILRFLKPDAIEQLIGYTLESIAENGLPGLPFTQWTSRVKRSVLRFIKHSELTEEDESVIREEFNESIFLTKLLVLRGLFAHRILRFSLADKRWLVEYGLHPSRCLMAVPYRAKGVPSESAEFGHPDVAVTLTCLSYYYEGLTKEQLRDCFILLAKLNDPSTEFQNWVSPCVDALPAGLQTYSGVNLQDDQTFSQTLFPLLCYQKEILDFYLSHFVFSREAKEFPRKLSSSAWDIPARCGLQLTTGFSGTNDNRFLLPLSVRQRDLDGLLHTNAMVLRLLLREDNRQCILAEDEKGLHLDVDRLLELVVRTSERSTTARPVRVLIDVGAQILEAGNQSVAQKWLSMTPEGDVEAAIFFNDSDEVMVIDREGHVETHLSSSFRQRMSACLVFLDQQHSRGIDLKLPPTTRAAITLGPRLTKDRLVQACNRLRGLEKCQSLLFLIPPEVSHNMRFVLGISSDRDFTSADVLKWSMIQTCQTLDNLRPLWANQGLQYHTKTRLWDLLVGQRIPAKETASSMQEPEARTLSQLYAPWNEDKESTNTYNIAEGDLNNREVQVLLKTLQSTAGQVETSAYLHEEQEREIACEVEREQQVYRPPSYTPNKHKLHDDIRHFAKFGEFPGNQSSKAVTLAFHGLANTSAGKFYRPNLLGSGLYSTLDFNETLKISPNDPMDDFCKQVNWILSNVHSDVLIIVSQWEANELINIVRKSENARLNIYAPRLTKPMRSFRHLDFFGIGANIPTQPNDTITRCLEMFSGSLYFSSFEDYKKFRSFLGLVTDDLGEIPEGGTTNEGFVKFSTRLKLEWPIDSPFVESPLPFLAALIHIRTKGNGYQQSHVGTLIKTMPLSAEWF</sequence>
<dbReference type="InterPro" id="IPR051346">
    <property type="entry name" value="OTU_Deubiquitinase"/>
</dbReference>
<dbReference type="InterPro" id="IPR022105">
    <property type="entry name" value="DUF3645"/>
</dbReference>
<keyword evidence="11" id="KW-1185">Reference proteome</keyword>
<keyword evidence="5" id="KW-0378">Hydrolase</keyword>
<dbReference type="Pfam" id="PF12359">
    <property type="entry name" value="DUF3645"/>
    <property type="match status" value="1"/>
</dbReference>
<feature type="domain" description="DUF3645" evidence="8">
    <location>
        <begin position="2333"/>
        <end position="2365"/>
    </location>
</feature>
<keyword evidence="6" id="KW-0788">Thiol protease</keyword>
<name>A0AAI9X866_PENTH</name>
<feature type="domain" description="DUF3638" evidence="7">
    <location>
        <begin position="1994"/>
        <end position="2213"/>
    </location>
</feature>
<protein>
    <recommendedName>
        <fullName evidence="2">ubiquitinyl hydrolase 1</fullName>
        <ecNumber evidence="2">3.4.19.12</ecNumber>
    </recommendedName>
</protein>
<reference evidence="10" key="1">
    <citation type="submission" date="2015-06" db="EMBL/GenBank/DDBJ databases">
        <authorList>
            <person name="Nguyen H."/>
        </authorList>
    </citation>
    <scope>NUCLEOTIDE SEQUENCE</scope>
    <source>
        <strain evidence="10">DAOM 180753</strain>
    </source>
</reference>